<dbReference type="SUPFAM" id="SSF101941">
    <property type="entry name" value="NAC domain"/>
    <property type="match status" value="1"/>
</dbReference>
<organism evidence="7 8">
    <name type="scientific">Tagetes erecta</name>
    <name type="common">African marigold</name>
    <dbReference type="NCBI Taxonomy" id="13708"/>
    <lineage>
        <taxon>Eukaryota</taxon>
        <taxon>Viridiplantae</taxon>
        <taxon>Streptophyta</taxon>
        <taxon>Embryophyta</taxon>
        <taxon>Tracheophyta</taxon>
        <taxon>Spermatophyta</taxon>
        <taxon>Magnoliopsida</taxon>
        <taxon>eudicotyledons</taxon>
        <taxon>Gunneridae</taxon>
        <taxon>Pentapetalae</taxon>
        <taxon>asterids</taxon>
        <taxon>campanulids</taxon>
        <taxon>Asterales</taxon>
        <taxon>Asteraceae</taxon>
        <taxon>Asteroideae</taxon>
        <taxon>Heliantheae alliance</taxon>
        <taxon>Tageteae</taxon>
        <taxon>Tagetes</taxon>
    </lineage>
</organism>
<comment type="caution">
    <text evidence="7">The sequence shown here is derived from an EMBL/GenBank/DDBJ whole genome shotgun (WGS) entry which is preliminary data.</text>
</comment>
<evidence type="ECO:0000313" key="8">
    <source>
        <dbReference type="Proteomes" id="UP001229421"/>
    </source>
</evidence>
<dbReference type="Proteomes" id="UP001229421">
    <property type="component" value="Unassembled WGS sequence"/>
</dbReference>
<dbReference type="FunFam" id="2.170.150.80:FF:000006">
    <property type="entry name" value="NAC domain-containing protein 100-like"/>
    <property type="match status" value="1"/>
</dbReference>
<dbReference type="Gene3D" id="2.170.150.80">
    <property type="entry name" value="NAC domain"/>
    <property type="match status" value="1"/>
</dbReference>
<keyword evidence="8" id="KW-1185">Reference proteome</keyword>
<dbReference type="PROSITE" id="PS51005">
    <property type="entry name" value="NAC"/>
    <property type="match status" value="1"/>
</dbReference>
<dbReference type="EMBL" id="JAUHHV010000011">
    <property type="protein sequence ID" value="KAK1408654.1"/>
    <property type="molecule type" value="Genomic_DNA"/>
</dbReference>
<evidence type="ECO:0000256" key="5">
    <source>
        <dbReference type="SAM" id="MobiDB-lite"/>
    </source>
</evidence>
<evidence type="ECO:0000256" key="4">
    <source>
        <dbReference type="ARBA" id="ARBA00023242"/>
    </source>
</evidence>
<dbReference type="GO" id="GO:0006355">
    <property type="term" value="P:regulation of DNA-templated transcription"/>
    <property type="evidence" value="ECO:0007669"/>
    <property type="project" value="InterPro"/>
</dbReference>
<dbReference type="PANTHER" id="PTHR31744:SF115">
    <property type="entry name" value="NAC DOMAIN CONTAINING PROTEIN 38"/>
    <property type="match status" value="1"/>
</dbReference>
<keyword evidence="3" id="KW-0804">Transcription</keyword>
<keyword evidence="4" id="KW-0539">Nucleus</keyword>
<dbReference type="AlphaFoldDB" id="A0AAD8JQ51"/>
<protein>
    <recommendedName>
        <fullName evidence="6">NAC domain-containing protein</fullName>
    </recommendedName>
</protein>
<accession>A0AAD8JQ51</accession>
<dbReference type="InterPro" id="IPR003441">
    <property type="entry name" value="NAC-dom"/>
</dbReference>
<sequence length="349" mass="39128">MEGEVKKVDAAETSLPPGFRFHPTDEELVTAYLINKISDSSFSARAITDVDLNKCEPWDLPGKAKMGEKEWYFFSLRDRKYPTGVRTNRATNTGYWKTTGKDKEIFNGVTSEMVGMKKTLVFYRGRAPRGEKTNWVMHEYRVHAKSAFRASKDEWVVCRVFQKTAGGKKYPSSSHSRVMMNPYNLEIGPASGIQIPPQIMASDPNYQFPYALGRTYMNNADHTPEFSRIFRGNTNSNMPLNQLNYPNTDGAELFTISGLNLNLRGSTSTQLRPILTQPPPPPTGATPSLPPHPSEDVASSMFITSRGLGNTEAMGYDHGEMSTTGDGLVNNRFMNMDQCADLENYWAPY</sequence>
<dbReference type="InterPro" id="IPR036093">
    <property type="entry name" value="NAC_dom_sf"/>
</dbReference>
<reference evidence="7" key="1">
    <citation type="journal article" date="2023" name="bioRxiv">
        <title>Improved chromosome-level genome assembly for marigold (Tagetes erecta).</title>
        <authorList>
            <person name="Jiang F."/>
            <person name="Yuan L."/>
            <person name="Wang S."/>
            <person name="Wang H."/>
            <person name="Xu D."/>
            <person name="Wang A."/>
            <person name="Fan W."/>
        </authorList>
    </citation>
    <scope>NUCLEOTIDE SEQUENCE</scope>
    <source>
        <strain evidence="7">WSJ</strain>
        <tissue evidence="7">Leaf</tissue>
    </source>
</reference>
<dbReference type="PANTHER" id="PTHR31744">
    <property type="entry name" value="PROTEIN CUP-SHAPED COTYLEDON 2-RELATED"/>
    <property type="match status" value="1"/>
</dbReference>
<dbReference type="GO" id="GO:0000976">
    <property type="term" value="F:transcription cis-regulatory region binding"/>
    <property type="evidence" value="ECO:0007669"/>
    <property type="project" value="UniProtKB-ARBA"/>
</dbReference>
<feature type="domain" description="NAC" evidence="6">
    <location>
        <begin position="15"/>
        <end position="163"/>
    </location>
</feature>
<keyword evidence="2" id="KW-0238">DNA-binding</keyword>
<evidence type="ECO:0000313" key="7">
    <source>
        <dbReference type="EMBL" id="KAK1408654.1"/>
    </source>
</evidence>
<evidence type="ECO:0000256" key="2">
    <source>
        <dbReference type="ARBA" id="ARBA00023125"/>
    </source>
</evidence>
<proteinExistence type="predicted"/>
<name>A0AAD8JQ51_TARER</name>
<gene>
    <name evidence="7" type="ORF">QVD17_40620</name>
</gene>
<evidence type="ECO:0000256" key="3">
    <source>
        <dbReference type="ARBA" id="ARBA00023163"/>
    </source>
</evidence>
<feature type="compositionally biased region" description="Pro residues" evidence="5">
    <location>
        <begin position="276"/>
        <end position="292"/>
    </location>
</feature>
<feature type="region of interest" description="Disordered" evidence="5">
    <location>
        <begin position="271"/>
        <end position="297"/>
    </location>
</feature>
<evidence type="ECO:0000256" key="1">
    <source>
        <dbReference type="ARBA" id="ARBA00023015"/>
    </source>
</evidence>
<keyword evidence="1" id="KW-0805">Transcription regulation</keyword>
<evidence type="ECO:0000259" key="6">
    <source>
        <dbReference type="PROSITE" id="PS51005"/>
    </source>
</evidence>
<dbReference type="Pfam" id="PF02365">
    <property type="entry name" value="NAM"/>
    <property type="match status" value="1"/>
</dbReference>